<keyword evidence="3 8" id="KW-0812">Transmembrane</keyword>
<keyword evidence="2" id="KW-0813">Transport</keyword>
<evidence type="ECO:0000256" key="5">
    <source>
        <dbReference type="ARBA" id="ARBA00023136"/>
    </source>
</evidence>
<feature type="transmembrane region" description="Helical" evidence="8">
    <location>
        <begin position="118"/>
        <end position="135"/>
    </location>
</feature>
<sequence>MADIPRPTTPESLAKQNINDVASERLGETWTVEDETKVVRKIDWHLMPPMTVAYMLQFLDKITLNNASIMGIKQDLHLTGSEYSWASSIFYFGYLVAAYPASIGLAKLPLGKFGRTDASLLSSITWGVLLALHAVPHNFAGLMVLRFFLGVFESVISPAFSLIVSIWYRQEEHASRHSIWSAGNVGGSIVGSFVSFGIAHITGFPAWKALFILYGGLGFLWGLVLLFLRPDGPSKARFLTPEQRELAVNRVSSFRLDRARKYDIAEIKEALCDVQTWIIASWALLTCFGNSALTAMPIYVIIALLVTGMVGAIMVRQVEAPQKGARFFGMLLFSKFTCAFPLVLSLNASNIGGQTKKTFASAMFFIAYCVGNIAGPQVFIASEAPSYPTAFATMIVTVGGAAIVMATLRVVLTRRNRKRDDEFGPPSEDITEESEDAQRTDWQSKKTFRYRY</sequence>
<dbReference type="GO" id="GO:0022857">
    <property type="term" value="F:transmembrane transporter activity"/>
    <property type="evidence" value="ECO:0007669"/>
    <property type="project" value="InterPro"/>
</dbReference>
<dbReference type="SUPFAM" id="SSF103473">
    <property type="entry name" value="MFS general substrate transporter"/>
    <property type="match status" value="1"/>
</dbReference>
<dbReference type="PANTHER" id="PTHR43791:SF103">
    <property type="entry name" value="MAJOR FACILITATOR SUPERFAMILY (MFS) PROFILE DOMAIN-CONTAINING PROTEIN-RELATED"/>
    <property type="match status" value="1"/>
</dbReference>
<dbReference type="Pfam" id="PF07690">
    <property type="entry name" value="MFS_1"/>
    <property type="match status" value="1"/>
</dbReference>
<feature type="transmembrane region" description="Helical" evidence="8">
    <location>
        <begin position="85"/>
        <end position="106"/>
    </location>
</feature>
<dbReference type="OrthoDB" id="6730379at2759"/>
<evidence type="ECO:0000313" key="10">
    <source>
        <dbReference type="EMBL" id="OKL56349.1"/>
    </source>
</evidence>
<organism evidence="10 11">
    <name type="scientific">Talaromyces atroroseus</name>
    <dbReference type="NCBI Taxonomy" id="1441469"/>
    <lineage>
        <taxon>Eukaryota</taxon>
        <taxon>Fungi</taxon>
        <taxon>Dikarya</taxon>
        <taxon>Ascomycota</taxon>
        <taxon>Pezizomycotina</taxon>
        <taxon>Eurotiomycetes</taxon>
        <taxon>Eurotiomycetidae</taxon>
        <taxon>Eurotiales</taxon>
        <taxon>Trichocomaceae</taxon>
        <taxon>Talaromyces</taxon>
        <taxon>Talaromyces sect. Trachyspermi</taxon>
    </lineage>
</organism>
<evidence type="ECO:0000256" key="4">
    <source>
        <dbReference type="ARBA" id="ARBA00022989"/>
    </source>
</evidence>
<feature type="transmembrane region" description="Helical" evidence="8">
    <location>
        <begin position="391"/>
        <end position="412"/>
    </location>
</feature>
<dbReference type="AlphaFoldDB" id="A0A1Q5Q803"/>
<dbReference type="InterPro" id="IPR020846">
    <property type="entry name" value="MFS_dom"/>
</dbReference>
<reference evidence="10 11" key="1">
    <citation type="submission" date="2015-06" db="EMBL/GenBank/DDBJ databases">
        <title>Talaromyces atroroseus IBT 11181 draft genome.</title>
        <authorList>
            <person name="Rasmussen K.B."/>
            <person name="Rasmussen S."/>
            <person name="Petersen B."/>
            <person name="Sicheritz-Ponten T."/>
            <person name="Mortensen U.H."/>
            <person name="Thrane U."/>
        </authorList>
    </citation>
    <scope>NUCLEOTIDE SEQUENCE [LARGE SCALE GENOMIC DNA]</scope>
    <source>
        <strain evidence="10 11">IBT 11181</strain>
    </source>
</reference>
<evidence type="ECO:0000256" key="2">
    <source>
        <dbReference type="ARBA" id="ARBA00022448"/>
    </source>
</evidence>
<evidence type="ECO:0000256" key="3">
    <source>
        <dbReference type="ARBA" id="ARBA00022692"/>
    </source>
</evidence>
<dbReference type="Gene3D" id="1.20.1250.20">
    <property type="entry name" value="MFS general substrate transporter like domains"/>
    <property type="match status" value="1"/>
</dbReference>
<feature type="transmembrane region" description="Helical" evidence="8">
    <location>
        <begin position="207"/>
        <end position="228"/>
    </location>
</feature>
<feature type="transmembrane region" description="Helical" evidence="8">
    <location>
        <begin position="327"/>
        <end position="346"/>
    </location>
</feature>
<feature type="region of interest" description="Disordered" evidence="7">
    <location>
        <begin position="419"/>
        <end position="452"/>
    </location>
</feature>
<evidence type="ECO:0000259" key="9">
    <source>
        <dbReference type="PROSITE" id="PS50850"/>
    </source>
</evidence>
<feature type="transmembrane region" description="Helical" evidence="8">
    <location>
        <begin position="147"/>
        <end position="168"/>
    </location>
</feature>
<evidence type="ECO:0000256" key="6">
    <source>
        <dbReference type="ARBA" id="ARBA00037968"/>
    </source>
</evidence>
<dbReference type="InterPro" id="IPR011701">
    <property type="entry name" value="MFS"/>
</dbReference>
<comment type="caution">
    <text evidence="10">The sequence shown here is derived from an EMBL/GenBank/DDBJ whole genome shotgun (WGS) entry which is preliminary data.</text>
</comment>
<keyword evidence="5 8" id="KW-0472">Membrane</keyword>
<dbReference type="PANTHER" id="PTHR43791">
    <property type="entry name" value="PERMEASE-RELATED"/>
    <property type="match status" value="1"/>
</dbReference>
<keyword evidence="11" id="KW-1185">Reference proteome</keyword>
<evidence type="ECO:0000256" key="1">
    <source>
        <dbReference type="ARBA" id="ARBA00004141"/>
    </source>
</evidence>
<dbReference type="GeneID" id="31008291"/>
<gene>
    <name evidence="10" type="ORF">UA08_08535</name>
</gene>
<dbReference type="GO" id="GO:0016020">
    <property type="term" value="C:membrane"/>
    <property type="evidence" value="ECO:0007669"/>
    <property type="project" value="UniProtKB-SubCell"/>
</dbReference>
<keyword evidence="4 8" id="KW-1133">Transmembrane helix</keyword>
<comment type="subcellular location">
    <subcellularLocation>
        <location evidence="1">Membrane</location>
        <topology evidence="1">Multi-pass membrane protein</topology>
    </subcellularLocation>
</comment>
<dbReference type="PROSITE" id="PS50850">
    <property type="entry name" value="MFS"/>
    <property type="match status" value="1"/>
</dbReference>
<dbReference type="RefSeq" id="XP_020116470.1">
    <property type="nucleotide sequence ID" value="XM_020263434.1"/>
</dbReference>
<dbReference type="Proteomes" id="UP000214365">
    <property type="component" value="Unassembled WGS sequence"/>
</dbReference>
<accession>A0A1Q5Q803</accession>
<dbReference type="STRING" id="1441469.A0A1Q5Q803"/>
<feature type="transmembrane region" description="Helical" evidence="8">
    <location>
        <begin position="358"/>
        <end position="379"/>
    </location>
</feature>
<feature type="transmembrane region" description="Helical" evidence="8">
    <location>
        <begin position="180"/>
        <end position="201"/>
    </location>
</feature>
<name>A0A1Q5Q803_TALAT</name>
<proteinExistence type="inferred from homology"/>
<evidence type="ECO:0000313" key="11">
    <source>
        <dbReference type="Proteomes" id="UP000214365"/>
    </source>
</evidence>
<comment type="similarity">
    <text evidence="6">Belongs to the major facilitator superfamily. Allantoate permease family.</text>
</comment>
<feature type="transmembrane region" description="Helical" evidence="8">
    <location>
        <begin position="298"/>
        <end position="315"/>
    </location>
</feature>
<evidence type="ECO:0000256" key="8">
    <source>
        <dbReference type="SAM" id="Phobius"/>
    </source>
</evidence>
<dbReference type="FunFam" id="1.20.1250.20:FF:000064">
    <property type="entry name" value="MFS allantoate transporter"/>
    <property type="match status" value="1"/>
</dbReference>
<feature type="domain" description="Major facilitator superfamily (MFS) profile" evidence="9">
    <location>
        <begin position="46"/>
        <end position="452"/>
    </location>
</feature>
<dbReference type="EMBL" id="LFMY01000015">
    <property type="protein sequence ID" value="OKL56349.1"/>
    <property type="molecule type" value="Genomic_DNA"/>
</dbReference>
<evidence type="ECO:0000256" key="7">
    <source>
        <dbReference type="SAM" id="MobiDB-lite"/>
    </source>
</evidence>
<dbReference type="InterPro" id="IPR036259">
    <property type="entry name" value="MFS_trans_sf"/>
</dbReference>
<protein>
    <recommendedName>
        <fullName evidence="9">Major facilitator superfamily (MFS) profile domain-containing protein</fullName>
    </recommendedName>
</protein>